<dbReference type="Gene3D" id="3.10.180.10">
    <property type="entry name" value="2,3-Dihydroxybiphenyl 1,2-Dioxygenase, domain 1"/>
    <property type="match status" value="1"/>
</dbReference>
<dbReference type="InterPro" id="IPR025870">
    <property type="entry name" value="Glyoxalase-like_dom"/>
</dbReference>
<dbReference type="InterPro" id="IPR029068">
    <property type="entry name" value="Glyas_Bleomycin-R_OHBP_Dase"/>
</dbReference>
<feature type="domain" description="Glyoxalase-like" evidence="1">
    <location>
        <begin position="10"/>
        <end position="198"/>
    </location>
</feature>
<evidence type="ECO:0000313" key="2">
    <source>
        <dbReference type="EMBL" id="KAF5388928.1"/>
    </source>
</evidence>
<dbReference type="PANTHER" id="PTHR40265:SF1">
    <property type="entry name" value="GLYOXALASE-LIKE DOMAIN-CONTAINING PROTEIN"/>
    <property type="match status" value="1"/>
</dbReference>
<proteinExistence type="predicted"/>
<dbReference type="EMBL" id="JAACJN010000025">
    <property type="protein sequence ID" value="KAF5388928.1"/>
    <property type="molecule type" value="Genomic_DNA"/>
</dbReference>
<dbReference type="SUPFAM" id="SSF54593">
    <property type="entry name" value="Glyoxalase/Bleomycin resistance protein/Dihydroxybiphenyl dioxygenase"/>
    <property type="match status" value="1"/>
</dbReference>
<dbReference type="PANTHER" id="PTHR40265">
    <property type="entry name" value="BLL2707 PROTEIN"/>
    <property type="match status" value="1"/>
</dbReference>
<gene>
    <name evidence="2" type="ORF">D9757_005029</name>
</gene>
<sequence>MFESISTHRLDHIVHLTPVASVQEASEQFRSLGFNVLTGGTHEDQLTANALIVLADGAYFELISFTKHVSDYPPGSPQRDARENHRWAAKKPGWVDYGFLGNGSMDERISDTINARANKILYEPEFHGGRRNPSGQVLQWLITSAAAKDRIGVLPFYCGDITPRELRASVPTSPASNVEHPNTALGFSHVHVLCKEEEIAKIAQEITYTVGHEPNTTEDSDSKRFSWPIHTSSDFDSRLILSAPSTTEEHQFLGDRDRSAAIHEIGFRVKDERKQGSVMTPYAKIVFT</sequence>
<organism evidence="2 3">
    <name type="scientific">Collybiopsis confluens</name>
    <dbReference type="NCBI Taxonomy" id="2823264"/>
    <lineage>
        <taxon>Eukaryota</taxon>
        <taxon>Fungi</taxon>
        <taxon>Dikarya</taxon>
        <taxon>Basidiomycota</taxon>
        <taxon>Agaricomycotina</taxon>
        <taxon>Agaricomycetes</taxon>
        <taxon>Agaricomycetidae</taxon>
        <taxon>Agaricales</taxon>
        <taxon>Marasmiineae</taxon>
        <taxon>Omphalotaceae</taxon>
        <taxon>Collybiopsis</taxon>
    </lineage>
</organism>
<name>A0A8H5MCH1_9AGAR</name>
<protein>
    <recommendedName>
        <fullName evidence="1">Glyoxalase-like domain-containing protein</fullName>
    </recommendedName>
</protein>
<accession>A0A8H5MCH1</accession>
<evidence type="ECO:0000313" key="3">
    <source>
        <dbReference type="Proteomes" id="UP000518752"/>
    </source>
</evidence>
<dbReference type="Pfam" id="PF13468">
    <property type="entry name" value="Glyoxalase_3"/>
    <property type="match status" value="1"/>
</dbReference>
<evidence type="ECO:0000259" key="1">
    <source>
        <dbReference type="Pfam" id="PF13468"/>
    </source>
</evidence>
<reference evidence="2 3" key="1">
    <citation type="journal article" date="2020" name="ISME J.">
        <title>Uncovering the hidden diversity of litter-decomposition mechanisms in mushroom-forming fungi.</title>
        <authorList>
            <person name="Floudas D."/>
            <person name="Bentzer J."/>
            <person name="Ahren D."/>
            <person name="Johansson T."/>
            <person name="Persson P."/>
            <person name="Tunlid A."/>
        </authorList>
    </citation>
    <scope>NUCLEOTIDE SEQUENCE [LARGE SCALE GENOMIC DNA]</scope>
    <source>
        <strain evidence="2 3">CBS 406.79</strain>
    </source>
</reference>
<keyword evidence="3" id="KW-1185">Reference proteome</keyword>
<dbReference type="Proteomes" id="UP000518752">
    <property type="component" value="Unassembled WGS sequence"/>
</dbReference>
<dbReference type="OrthoDB" id="408973at2759"/>
<dbReference type="AlphaFoldDB" id="A0A8H5MCH1"/>
<comment type="caution">
    <text evidence="2">The sequence shown here is derived from an EMBL/GenBank/DDBJ whole genome shotgun (WGS) entry which is preliminary data.</text>
</comment>